<dbReference type="EC" id="2.5.1.10" evidence="4"/>
<dbReference type="GO" id="GO:0004161">
    <property type="term" value="F:dimethylallyltranstransferase activity"/>
    <property type="evidence" value="ECO:0007669"/>
    <property type="project" value="UniProtKB-EC"/>
</dbReference>
<dbReference type="EC" id="2.5.1.1" evidence="4"/>
<dbReference type="InterPro" id="IPR033749">
    <property type="entry name" value="Polyprenyl_synt_CS"/>
</dbReference>
<dbReference type="SUPFAM" id="SSF48576">
    <property type="entry name" value="Terpenoid synthases"/>
    <property type="match status" value="1"/>
</dbReference>
<accession>A0ABT9RDJ2</accession>
<dbReference type="SFLD" id="SFLDS00005">
    <property type="entry name" value="Isoprenoid_Synthase_Type_I"/>
    <property type="match status" value="1"/>
</dbReference>
<dbReference type="PROSITE" id="PS00444">
    <property type="entry name" value="POLYPRENYL_SYNTHASE_2"/>
    <property type="match status" value="1"/>
</dbReference>
<dbReference type="EC" id="2.5.1.29" evidence="4"/>
<proteinExistence type="inferred from homology"/>
<dbReference type="Gene3D" id="1.10.600.10">
    <property type="entry name" value="Farnesyl Diphosphate Synthase"/>
    <property type="match status" value="1"/>
</dbReference>
<dbReference type="RefSeq" id="WP_306867216.1">
    <property type="nucleotide sequence ID" value="NZ_JAUSRB010000002.1"/>
</dbReference>
<dbReference type="InterPro" id="IPR008949">
    <property type="entry name" value="Isoprenoid_synthase_dom_sf"/>
</dbReference>
<sequence length="346" mass="36090">MTAVEVTAGGRSAREVLAWSRELVESALRPAADTLPPSMRRIAGYHFGWWDEHGGQTVADGGKAIRPALVLLAAEAVGGGAAAALPAAAAVELAHNFSLLHDDVMDGDRTRRHRPTAWTVFGVSPAILAGDALLTLAFDVLAAGGHPAAPQATRIFGAAVQELLEGQHADVAFERRQNVELAECLSMAAGKTGALLGCACALGALLGGGSLEQIEHLHAFGRDLGLAFQLVDDLLGIWGDPAATGKPVYSDLRSRKKSLPVVAALASATPAGRELALLYHGERPLSDADLVRAAELIDAVGGRAWSQSQADELLTRALRRLRSAGSVPGPVAELSALARLVTHRDH</sequence>
<dbReference type="PANTHER" id="PTHR12001">
    <property type="entry name" value="GERANYLGERANYL PYROPHOSPHATE SYNTHASE"/>
    <property type="match status" value="1"/>
</dbReference>
<dbReference type="PROSITE" id="PS00723">
    <property type="entry name" value="POLYPRENYL_SYNTHASE_1"/>
    <property type="match status" value="1"/>
</dbReference>
<gene>
    <name evidence="4" type="ORF">J2S55_005736</name>
</gene>
<keyword evidence="5" id="KW-1185">Reference proteome</keyword>
<organism evidence="4 5">
    <name type="scientific">Streptosporangium brasiliense</name>
    <dbReference type="NCBI Taxonomy" id="47480"/>
    <lineage>
        <taxon>Bacteria</taxon>
        <taxon>Bacillati</taxon>
        <taxon>Actinomycetota</taxon>
        <taxon>Actinomycetes</taxon>
        <taxon>Streptosporangiales</taxon>
        <taxon>Streptosporangiaceae</taxon>
        <taxon>Streptosporangium</taxon>
    </lineage>
</organism>
<evidence type="ECO:0000256" key="2">
    <source>
        <dbReference type="ARBA" id="ARBA00022842"/>
    </source>
</evidence>
<keyword evidence="2" id="KW-0460">Magnesium</keyword>
<keyword evidence="3 4" id="KW-0808">Transferase</keyword>
<dbReference type="InterPro" id="IPR000092">
    <property type="entry name" value="Polyprenyl_synt"/>
</dbReference>
<keyword evidence="1" id="KW-0479">Metal-binding</keyword>
<dbReference type="CDD" id="cd00685">
    <property type="entry name" value="Trans_IPPS_HT"/>
    <property type="match status" value="1"/>
</dbReference>
<dbReference type="EMBL" id="JAUSRB010000002">
    <property type="protein sequence ID" value="MDP9866470.1"/>
    <property type="molecule type" value="Genomic_DNA"/>
</dbReference>
<reference evidence="4 5" key="1">
    <citation type="submission" date="2023-07" db="EMBL/GenBank/DDBJ databases">
        <title>Sequencing the genomes of 1000 actinobacteria strains.</title>
        <authorList>
            <person name="Klenk H.-P."/>
        </authorList>
    </citation>
    <scope>NUCLEOTIDE SEQUENCE [LARGE SCALE GENOMIC DNA]</scope>
    <source>
        <strain evidence="4 5">DSM 44109</strain>
    </source>
</reference>
<dbReference type="Proteomes" id="UP001230426">
    <property type="component" value="Unassembled WGS sequence"/>
</dbReference>
<dbReference type="Pfam" id="PF00348">
    <property type="entry name" value="polyprenyl_synt"/>
    <property type="match status" value="1"/>
</dbReference>
<dbReference type="SFLD" id="SFLDG01017">
    <property type="entry name" value="Polyprenyl_Transferase_Like"/>
    <property type="match status" value="1"/>
</dbReference>
<dbReference type="GO" id="GO:0004311">
    <property type="term" value="F:geranylgeranyl diphosphate synthase activity"/>
    <property type="evidence" value="ECO:0007669"/>
    <property type="project" value="UniProtKB-EC"/>
</dbReference>
<comment type="similarity">
    <text evidence="3">Belongs to the FPP/GGPP synthase family.</text>
</comment>
<dbReference type="NCBIfam" id="NF041169">
    <property type="entry name" value="f2_encap_cargo4"/>
    <property type="match status" value="1"/>
</dbReference>
<protein>
    <submittedName>
        <fullName evidence="4">Geranylgeranyl diphosphate synthase type I</fullName>
        <ecNumber evidence="4">2.5.1.1</ecNumber>
        <ecNumber evidence="4">2.5.1.10</ecNumber>
        <ecNumber evidence="4">2.5.1.29</ecNumber>
    </submittedName>
</protein>
<evidence type="ECO:0000256" key="3">
    <source>
        <dbReference type="RuleBase" id="RU004466"/>
    </source>
</evidence>
<evidence type="ECO:0000313" key="5">
    <source>
        <dbReference type="Proteomes" id="UP001230426"/>
    </source>
</evidence>
<name>A0ABT9RDJ2_9ACTN</name>
<dbReference type="GO" id="GO:0004337">
    <property type="term" value="F:(2E,6E)-farnesyl diphosphate synthase activity"/>
    <property type="evidence" value="ECO:0007669"/>
    <property type="project" value="UniProtKB-EC"/>
</dbReference>
<comment type="caution">
    <text evidence="4">The sequence shown here is derived from an EMBL/GenBank/DDBJ whole genome shotgun (WGS) entry which is preliminary data.</text>
</comment>
<dbReference type="PANTHER" id="PTHR12001:SF86">
    <property type="entry name" value="GERANYLGERANYL DIPHOSPHATE SYNTHASE"/>
    <property type="match status" value="1"/>
</dbReference>
<evidence type="ECO:0000313" key="4">
    <source>
        <dbReference type="EMBL" id="MDP9866470.1"/>
    </source>
</evidence>
<evidence type="ECO:0000256" key="1">
    <source>
        <dbReference type="ARBA" id="ARBA00022723"/>
    </source>
</evidence>